<dbReference type="InterPro" id="IPR006012">
    <property type="entry name" value="Syntaxin/epimorphin_CS"/>
</dbReference>
<dbReference type="GO" id="GO:0006906">
    <property type="term" value="P:vesicle fusion"/>
    <property type="evidence" value="ECO:0007669"/>
    <property type="project" value="TreeGrafter"/>
</dbReference>
<feature type="domain" description="T-SNARE coiled-coil homology" evidence="7">
    <location>
        <begin position="192"/>
        <end position="254"/>
    </location>
</feature>
<dbReference type="PANTHER" id="PTHR19957">
    <property type="entry name" value="SYNTAXIN"/>
    <property type="match status" value="1"/>
</dbReference>
<dbReference type="Proteomes" id="UP000748531">
    <property type="component" value="Unassembled WGS sequence"/>
</dbReference>
<keyword evidence="9" id="KW-1185">Reference proteome</keyword>
<dbReference type="SMART" id="SM00397">
    <property type="entry name" value="t_SNARE"/>
    <property type="match status" value="1"/>
</dbReference>
<evidence type="ECO:0000256" key="2">
    <source>
        <dbReference type="ARBA" id="ARBA00009063"/>
    </source>
</evidence>
<dbReference type="InterPro" id="IPR000727">
    <property type="entry name" value="T_SNARE_dom"/>
</dbReference>
<protein>
    <submittedName>
        <fullName evidence="8">Syntaxin</fullName>
    </submittedName>
</protein>
<dbReference type="Pfam" id="PF00804">
    <property type="entry name" value="Syntaxin"/>
    <property type="match status" value="1"/>
</dbReference>
<comment type="similarity">
    <text evidence="2 6">Belongs to the syntaxin family.</text>
</comment>
<name>A0A8J4TKE8_9TREM</name>
<evidence type="ECO:0000256" key="6">
    <source>
        <dbReference type="RuleBase" id="RU003858"/>
    </source>
</evidence>
<dbReference type="EMBL" id="LUCH01001258">
    <property type="protein sequence ID" value="KAF5403381.1"/>
    <property type="molecule type" value="Genomic_DNA"/>
</dbReference>
<dbReference type="SUPFAM" id="SSF47661">
    <property type="entry name" value="t-snare proteins"/>
    <property type="match status" value="1"/>
</dbReference>
<dbReference type="GO" id="GO:0005886">
    <property type="term" value="C:plasma membrane"/>
    <property type="evidence" value="ECO:0007669"/>
    <property type="project" value="TreeGrafter"/>
</dbReference>
<reference evidence="8" key="1">
    <citation type="submission" date="2019-05" db="EMBL/GenBank/DDBJ databases">
        <title>Annotation for the trematode Paragonimus heterotremus.</title>
        <authorList>
            <person name="Choi Y.-J."/>
        </authorList>
    </citation>
    <scope>NUCLEOTIDE SEQUENCE</scope>
    <source>
        <strain evidence="8">LC</strain>
    </source>
</reference>
<dbReference type="CDD" id="cd00179">
    <property type="entry name" value="SynN"/>
    <property type="match status" value="1"/>
</dbReference>
<dbReference type="SMART" id="SM00503">
    <property type="entry name" value="SynN"/>
    <property type="match status" value="1"/>
</dbReference>
<sequence>MVKDRLPELLAKHDGCQTEKRKRKCEETTFDTDFFEKVSLLFKTLDELKDHVNEVERIHRDILASPQNNPTLENRLEKLTKLIREKAFSVRAELKGVEETPSDKSTLLNSTRERMKTAQHAAITRQLIDIMNLYNKYQLDFRDKCKSSIRGKLIVAGSEFSDEKIENILELKNPEIFTQAIMTCTDAAKRSLLDIEARHADIIRLEKSIEELHDLFLTMALTVDSQSGLIDRIEDNVNKATNSVVQSKRKLSDAVTKQGKYRRVAQTYLHHNPDRLGSSCYHHNPICNRTDLIDRLPQLHGRHRCGTFYNDLQNGPSAIFNSL</sequence>
<dbReference type="GO" id="GO:0048278">
    <property type="term" value="P:vesicle docking"/>
    <property type="evidence" value="ECO:0007669"/>
    <property type="project" value="TreeGrafter"/>
</dbReference>
<dbReference type="InterPro" id="IPR010989">
    <property type="entry name" value="SNARE"/>
</dbReference>
<organism evidence="8 9">
    <name type="scientific">Paragonimus heterotremus</name>
    <dbReference type="NCBI Taxonomy" id="100268"/>
    <lineage>
        <taxon>Eukaryota</taxon>
        <taxon>Metazoa</taxon>
        <taxon>Spiralia</taxon>
        <taxon>Lophotrochozoa</taxon>
        <taxon>Platyhelminthes</taxon>
        <taxon>Trematoda</taxon>
        <taxon>Digenea</taxon>
        <taxon>Plagiorchiida</taxon>
        <taxon>Troglotremata</taxon>
        <taxon>Troglotrematidae</taxon>
        <taxon>Paragonimus</taxon>
    </lineage>
</organism>
<dbReference type="GO" id="GO:0006887">
    <property type="term" value="P:exocytosis"/>
    <property type="evidence" value="ECO:0007669"/>
    <property type="project" value="TreeGrafter"/>
</dbReference>
<dbReference type="AlphaFoldDB" id="A0A8J4TKE8"/>
<dbReference type="GO" id="GO:0012505">
    <property type="term" value="C:endomembrane system"/>
    <property type="evidence" value="ECO:0007669"/>
    <property type="project" value="TreeGrafter"/>
</dbReference>
<dbReference type="GO" id="GO:0006886">
    <property type="term" value="P:intracellular protein transport"/>
    <property type="evidence" value="ECO:0007669"/>
    <property type="project" value="InterPro"/>
</dbReference>
<dbReference type="GO" id="GO:0031201">
    <property type="term" value="C:SNARE complex"/>
    <property type="evidence" value="ECO:0007669"/>
    <property type="project" value="TreeGrafter"/>
</dbReference>
<evidence type="ECO:0000313" key="9">
    <source>
        <dbReference type="Proteomes" id="UP000748531"/>
    </source>
</evidence>
<evidence type="ECO:0000259" key="7">
    <source>
        <dbReference type="PROSITE" id="PS50192"/>
    </source>
</evidence>
<comment type="subcellular location">
    <subcellularLocation>
        <location evidence="1">Membrane</location>
        <topology evidence="1">Single-pass type IV membrane protein</topology>
    </subcellularLocation>
</comment>
<dbReference type="GO" id="GO:0000149">
    <property type="term" value="F:SNARE binding"/>
    <property type="evidence" value="ECO:0007669"/>
    <property type="project" value="TreeGrafter"/>
</dbReference>
<dbReference type="InterPro" id="IPR045242">
    <property type="entry name" value="Syntaxin"/>
</dbReference>
<dbReference type="OrthoDB" id="10255013at2759"/>
<proteinExistence type="inferred from homology"/>
<dbReference type="Gene3D" id="1.20.58.70">
    <property type="match status" value="1"/>
</dbReference>
<dbReference type="GO" id="GO:0005484">
    <property type="term" value="F:SNAP receptor activity"/>
    <property type="evidence" value="ECO:0007669"/>
    <property type="project" value="InterPro"/>
</dbReference>
<evidence type="ECO:0000256" key="4">
    <source>
        <dbReference type="ARBA" id="ARBA00022989"/>
    </source>
</evidence>
<evidence type="ECO:0000256" key="3">
    <source>
        <dbReference type="ARBA" id="ARBA00022692"/>
    </source>
</evidence>
<keyword evidence="3" id="KW-0812">Transmembrane</keyword>
<keyword evidence="5" id="KW-0472">Membrane</keyword>
<evidence type="ECO:0000256" key="1">
    <source>
        <dbReference type="ARBA" id="ARBA00004211"/>
    </source>
</evidence>
<gene>
    <name evidence="8" type="ORF">PHET_03186</name>
</gene>
<dbReference type="Gene3D" id="1.20.5.110">
    <property type="match status" value="1"/>
</dbReference>
<dbReference type="PROSITE" id="PS00914">
    <property type="entry name" value="SYNTAXIN"/>
    <property type="match status" value="1"/>
</dbReference>
<comment type="caution">
    <text evidence="8">The sequence shown here is derived from an EMBL/GenBank/DDBJ whole genome shotgun (WGS) entry which is preliminary data.</text>
</comment>
<keyword evidence="4" id="KW-1133">Transmembrane helix</keyword>
<evidence type="ECO:0000256" key="5">
    <source>
        <dbReference type="ARBA" id="ARBA00023136"/>
    </source>
</evidence>
<dbReference type="PROSITE" id="PS50192">
    <property type="entry name" value="T_SNARE"/>
    <property type="match status" value="1"/>
</dbReference>
<evidence type="ECO:0000313" key="8">
    <source>
        <dbReference type="EMBL" id="KAF5403381.1"/>
    </source>
</evidence>
<dbReference type="InterPro" id="IPR006011">
    <property type="entry name" value="Syntaxin_N"/>
</dbReference>
<dbReference type="CDD" id="cd15848">
    <property type="entry name" value="SNARE_syntaxin1-like"/>
    <property type="match status" value="1"/>
</dbReference>
<dbReference type="PANTHER" id="PTHR19957:SF307">
    <property type="entry name" value="PROTEIN SSO1-RELATED"/>
    <property type="match status" value="1"/>
</dbReference>
<accession>A0A8J4TKE8</accession>